<evidence type="ECO:0000313" key="1">
    <source>
        <dbReference type="EMBL" id="EAY01677.1"/>
    </source>
</evidence>
<keyword evidence="2" id="KW-1185">Reference proteome</keyword>
<dbReference type="InParanoid" id="A2F0B5"/>
<name>A2F0B5_TRIV3</name>
<dbReference type="Proteomes" id="UP000001542">
    <property type="component" value="Unassembled WGS sequence"/>
</dbReference>
<accession>A2F0B5</accession>
<evidence type="ECO:0000313" key="2">
    <source>
        <dbReference type="Proteomes" id="UP000001542"/>
    </source>
</evidence>
<dbReference type="RefSeq" id="XP_001314270.1">
    <property type="nucleotide sequence ID" value="XM_001314254.1"/>
</dbReference>
<reference evidence="1" key="1">
    <citation type="submission" date="2006-10" db="EMBL/GenBank/DDBJ databases">
        <authorList>
            <person name="Amadeo P."/>
            <person name="Zhao Q."/>
            <person name="Wortman J."/>
            <person name="Fraser-Liggett C."/>
            <person name="Carlton J."/>
        </authorList>
    </citation>
    <scope>NUCLEOTIDE SEQUENCE</scope>
    <source>
        <strain evidence="1">G3</strain>
    </source>
</reference>
<dbReference type="VEuPathDB" id="TrichDB:TVAGG3_0480880"/>
<protein>
    <submittedName>
        <fullName evidence="1">Uncharacterized protein</fullName>
    </submittedName>
</protein>
<dbReference type="AlphaFoldDB" id="A2F0B5"/>
<reference evidence="1" key="2">
    <citation type="journal article" date="2007" name="Science">
        <title>Draft genome sequence of the sexually transmitted pathogen Trichomonas vaginalis.</title>
        <authorList>
            <person name="Carlton J.M."/>
            <person name="Hirt R.P."/>
            <person name="Silva J.C."/>
            <person name="Delcher A.L."/>
            <person name="Schatz M."/>
            <person name="Zhao Q."/>
            <person name="Wortman J.R."/>
            <person name="Bidwell S.L."/>
            <person name="Alsmark U.C.M."/>
            <person name="Besteiro S."/>
            <person name="Sicheritz-Ponten T."/>
            <person name="Noel C.J."/>
            <person name="Dacks J.B."/>
            <person name="Foster P.G."/>
            <person name="Simillion C."/>
            <person name="Van de Peer Y."/>
            <person name="Miranda-Saavedra D."/>
            <person name="Barton G.J."/>
            <person name="Westrop G.D."/>
            <person name="Mueller S."/>
            <person name="Dessi D."/>
            <person name="Fiori P.L."/>
            <person name="Ren Q."/>
            <person name="Paulsen I."/>
            <person name="Zhang H."/>
            <person name="Bastida-Corcuera F.D."/>
            <person name="Simoes-Barbosa A."/>
            <person name="Brown M.T."/>
            <person name="Hayes R.D."/>
            <person name="Mukherjee M."/>
            <person name="Okumura C.Y."/>
            <person name="Schneider R."/>
            <person name="Smith A.J."/>
            <person name="Vanacova S."/>
            <person name="Villalvazo M."/>
            <person name="Haas B.J."/>
            <person name="Pertea M."/>
            <person name="Feldblyum T.V."/>
            <person name="Utterback T.R."/>
            <person name="Shu C.L."/>
            <person name="Osoegawa K."/>
            <person name="de Jong P.J."/>
            <person name="Hrdy I."/>
            <person name="Horvathova L."/>
            <person name="Zubacova Z."/>
            <person name="Dolezal P."/>
            <person name="Malik S.B."/>
            <person name="Logsdon J.M. Jr."/>
            <person name="Henze K."/>
            <person name="Gupta A."/>
            <person name="Wang C.C."/>
            <person name="Dunne R.L."/>
            <person name="Upcroft J.A."/>
            <person name="Upcroft P."/>
            <person name="White O."/>
            <person name="Salzberg S.L."/>
            <person name="Tang P."/>
            <person name="Chiu C.-H."/>
            <person name="Lee Y.-S."/>
            <person name="Embley T.M."/>
            <person name="Coombs G.H."/>
            <person name="Mottram J.C."/>
            <person name="Tachezy J."/>
            <person name="Fraser-Liggett C.M."/>
            <person name="Johnson P.J."/>
        </authorList>
    </citation>
    <scope>NUCLEOTIDE SEQUENCE [LARGE SCALE GENOMIC DNA]</scope>
    <source>
        <strain evidence="1">G3</strain>
    </source>
</reference>
<dbReference type="KEGG" id="tva:4759504"/>
<dbReference type="VEuPathDB" id="TrichDB:TVAG_384160"/>
<proteinExistence type="predicted"/>
<sequence length="147" mass="16712">MHSISKLPKYRPRHYTFDIVDGNVIGYIHCIGKDGKELHLEHFDSFIGHKRQTAIPQGVDFAQAEENIKKYIWTGSSRKLFLNDKTCLDIKGEIPHLELIADASLNKYSSFQIEYFPSLKIDTTSLSIVQHAPEHPSGVSNAIFDQI</sequence>
<gene>
    <name evidence="1" type="ORF">TVAG_384160</name>
</gene>
<dbReference type="EMBL" id="DS113560">
    <property type="protein sequence ID" value="EAY01677.1"/>
    <property type="molecule type" value="Genomic_DNA"/>
</dbReference>
<organism evidence="1 2">
    <name type="scientific">Trichomonas vaginalis (strain ATCC PRA-98 / G3)</name>
    <dbReference type="NCBI Taxonomy" id="412133"/>
    <lineage>
        <taxon>Eukaryota</taxon>
        <taxon>Metamonada</taxon>
        <taxon>Parabasalia</taxon>
        <taxon>Trichomonadida</taxon>
        <taxon>Trichomonadidae</taxon>
        <taxon>Trichomonas</taxon>
    </lineage>
</organism>